<gene>
    <name evidence="1" type="ORF">JFN88_14360</name>
</gene>
<sequence>MKKKMILSMAGMMVFGFVAGAGLMLNDQAYLSVKGVINGGGTNNAVIGSGVGSMDINSMDIETAMMMVQSNRAQLLDAQVKAQMETIQNRNKQIIELNNLILASTEAMNNIVNENCVYKSSDSVDRLYGMGVITSRKNEFKRSEIETIIQQLKGMVDAMNSSQQMDMLRLQSITNKRNESLDILTNFSKKMQDQRSSIIGNIR</sequence>
<keyword evidence="2" id="KW-1185">Reference proteome</keyword>
<organism evidence="1 2">
    <name type="scientific">Paenibacillus roseus</name>
    <dbReference type="NCBI Taxonomy" id="2798579"/>
    <lineage>
        <taxon>Bacteria</taxon>
        <taxon>Bacillati</taxon>
        <taxon>Bacillota</taxon>
        <taxon>Bacilli</taxon>
        <taxon>Bacillales</taxon>
        <taxon>Paenibacillaceae</taxon>
        <taxon>Paenibacillus</taxon>
    </lineage>
</organism>
<dbReference type="AlphaFoldDB" id="A0A934J073"/>
<dbReference type="Proteomes" id="UP000640274">
    <property type="component" value="Unassembled WGS sequence"/>
</dbReference>
<dbReference type="RefSeq" id="WP_199019988.1">
    <property type="nucleotide sequence ID" value="NZ_JAELUP010000072.1"/>
</dbReference>
<comment type="caution">
    <text evidence="1">The sequence shown here is derived from an EMBL/GenBank/DDBJ whole genome shotgun (WGS) entry which is preliminary data.</text>
</comment>
<name>A0A934J073_9BACL</name>
<reference evidence="1" key="1">
    <citation type="submission" date="2020-12" db="EMBL/GenBank/DDBJ databases">
        <authorList>
            <person name="Huq M.A."/>
        </authorList>
    </citation>
    <scope>NUCLEOTIDE SEQUENCE</scope>
    <source>
        <strain evidence="1">MAHUQ-46</strain>
    </source>
</reference>
<dbReference type="EMBL" id="JAELUP010000072">
    <property type="protein sequence ID" value="MBJ6362446.1"/>
    <property type="molecule type" value="Genomic_DNA"/>
</dbReference>
<protein>
    <submittedName>
        <fullName evidence="1">Uncharacterized protein</fullName>
    </submittedName>
</protein>
<evidence type="ECO:0000313" key="1">
    <source>
        <dbReference type="EMBL" id="MBJ6362446.1"/>
    </source>
</evidence>
<accession>A0A934J073</accession>
<evidence type="ECO:0000313" key="2">
    <source>
        <dbReference type="Proteomes" id="UP000640274"/>
    </source>
</evidence>
<proteinExistence type="predicted"/>